<protein>
    <submittedName>
        <fullName evidence="1">Uncharacterized protein</fullName>
    </submittedName>
</protein>
<reference evidence="1" key="1">
    <citation type="submission" date="2022-06" db="EMBL/GenBank/DDBJ databases">
        <title>The First Complete Genome of the Simian Malaria Parasite Plasmodium brasilianum.</title>
        <authorList>
            <person name="Bajic M."/>
            <person name="Ravishankar S."/>
        </authorList>
    </citation>
    <scope>NUCLEOTIDE SEQUENCE</scope>
    <source>
        <strain evidence="1">Bolivian I</strain>
    </source>
</reference>
<name>A0ACB9YH79_PLABR</name>
<keyword evidence="2" id="KW-1185">Reference proteome</keyword>
<evidence type="ECO:0000313" key="1">
    <source>
        <dbReference type="EMBL" id="KAI4841141.1"/>
    </source>
</evidence>
<sequence length="256" mass="31013">MLTFFTKAIISSILIWTYKYFDELSIYRKSWNKRYNRNNTFNVQFTRLLSSETKVKEERKKKKSINDSLYKSDDSFIERPNSLEHDEEFKKIFTNLMQRDISEQEFNDLMQYTKFHKQDDSSNIKQNLKKKHNLKHYDIVEKHKNSHTFLKKVDSKNESYLFQNSSCNKHHSLKHHDIDKDLLYLRKKRQVYSLVKSNKQFLKKRLFVLFTLIILCIVIALLLYCAQSHPATESFVQFSLNRSKWIPYEKVLRNIM</sequence>
<dbReference type="EMBL" id="CM043769">
    <property type="protein sequence ID" value="KAI4841141.1"/>
    <property type="molecule type" value="Genomic_DNA"/>
</dbReference>
<accession>A0ACB9YH79</accession>
<proteinExistence type="predicted"/>
<comment type="caution">
    <text evidence="1">The sequence shown here is derived from an EMBL/GenBank/DDBJ whole genome shotgun (WGS) entry which is preliminary data.</text>
</comment>
<evidence type="ECO:0000313" key="2">
    <source>
        <dbReference type="Proteomes" id="UP001056978"/>
    </source>
</evidence>
<organism evidence="1 2">
    <name type="scientific">Plasmodium brasilianum</name>
    <dbReference type="NCBI Taxonomy" id="5824"/>
    <lineage>
        <taxon>Eukaryota</taxon>
        <taxon>Sar</taxon>
        <taxon>Alveolata</taxon>
        <taxon>Apicomplexa</taxon>
        <taxon>Aconoidasida</taxon>
        <taxon>Haemosporida</taxon>
        <taxon>Plasmodiidae</taxon>
        <taxon>Plasmodium</taxon>
        <taxon>Plasmodium (Plasmodium)</taxon>
    </lineage>
</organism>
<gene>
    <name evidence="1" type="ORF">MKS88_000376</name>
</gene>
<dbReference type="Proteomes" id="UP001056978">
    <property type="component" value="Chromosome 1"/>
</dbReference>